<organism evidence="2 3">
    <name type="scientific">Cristinia sonorae</name>
    <dbReference type="NCBI Taxonomy" id="1940300"/>
    <lineage>
        <taxon>Eukaryota</taxon>
        <taxon>Fungi</taxon>
        <taxon>Dikarya</taxon>
        <taxon>Basidiomycota</taxon>
        <taxon>Agaricomycotina</taxon>
        <taxon>Agaricomycetes</taxon>
        <taxon>Agaricomycetidae</taxon>
        <taxon>Agaricales</taxon>
        <taxon>Pleurotineae</taxon>
        <taxon>Stephanosporaceae</taxon>
        <taxon>Cristinia</taxon>
    </lineage>
</organism>
<feature type="chain" id="PRO_5035473706" evidence="1">
    <location>
        <begin position="22"/>
        <end position="193"/>
    </location>
</feature>
<evidence type="ECO:0000313" key="2">
    <source>
        <dbReference type="EMBL" id="KAH8104008.1"/>
    </source>
</evidence>
<gene>
    <name evidence="2" type="ORF">BXZ70DRAFT_1005562</name>
</gene>
<feature type="signal peptide" evidence="1">
    <location>
        <begin position="1"/>
        <end position="21"/>
    </location>
</feature>
<comment type="caution">
    <text evidence="2">The sequence shown here is derived from an EMBL/GenBank/DDBJ whole genome shotgun (WGS) entry which is preliminary data.</text>
</comment>
<dbReference type="EMBL" id="JAEVFJ010000006">
    <property type="protein sequence ID" value="KAH8104008.1"/>
    <property type="molecule type" value="Genomic_DNA"/>
</dbReference>
<keyword evidence="3" id="KW-1185">Reference proteome</keyword>
<name>A0A8K0UUR8_9AGAR</name>
<dbReference type="AlphaFoldDB" id="A0A8K0UUR8"/>
<evidence type="ECO:0000313" key="3">
    <source>
        <dbReference type="Proteomes" id="UP000813824"/>
    </source>
</evidence>
<keyword evidence="1" id="KW-0732">Signal</keyword>
<sequence>MRYSFQVVLLCSVALSGAVAANAIPDNVLSVCQSPTIVSETFIGEHEDVKVQAFQCANTLTREVDQGMARRTHPHPPVNICGATCDMFCFQPAGGGPDPNECHVISDALRYNSQNIGPLFTIPASASVIGMQYRSSWSFFVNQAEFDLAYCRLDWAAVLDWVAFNCQAPQNAHGGLCIAPTSQWFIQVQHTES</sequence>
<evidence type="ECO:0000256" key="1">
    <source>
        <dbReference type="SAM" id="SignalP"/>
    </source>
</evidence>
<protein>
    <submittedName>
        <fullName evidence="2">Uncharacterized protein</fullName>
    </submittedName>
</protein>
<accession>A0A8K0UUR8</accession>
<dbReference type="OrthoDB" id="3226519at2759"/>
<proteinExistence type="predicted"/>
<dbReference type="Proteomes" id="UP000813824">
    <property type="component" value="Unassembled WGS sequence"/>
</dbReference>
<reference evidence="2" key="1">
    <citation type="journal article" date="2021" name="New Phytol.">
        <title>Evolutionary innovations through gain and loss of genes in the ectomycorrhizal Boletales.</title>
        <authorList>
            <person name="Wu G."/>
            <person name="Miyauchi S."/>
            <person name="Morin E."/>
            <person name="Kuo A."/>
            <person name="Drula E."/>
            <person name="Varga T."/>
            <person name="Kohler A."/>
            <person name="Feng B."/>
            <person name="Cao Y."/>
            <person name="Lipzen A."/>
            <person name="Daum C."/>
            <person name="Hundley H."/>
            <person name="Pangilinan J."/>
            <person name="Johnson J."/>
            <person name="Barry K."/>
            <person name="LaButti K."/>
            <person name="Ng V."/>
            <person name="Ahrendt S."/>
            <person name="Min B."/>
            <person name="Choi I.G."/>
            <person name="Park H."/>
            <person name="Plett J.M."/>
            <person name="Magnuson J."/>
            <person name="Spatafora J.W."/>
            <person name="Nagy L.G."/>
            <person name="Henrissat B."/>
            <person name="Grigoriev I.V."/>
            <person name="Yang Z.L."/>
            <person name="Xu J."/>
            <person name="Martin F.M."/>
        </authorList>
    </citation>
    <scope>NUCLEOTIDE SEQUENCE</scope>
    <source>
        <strain evidence="2">KKN 215</strain>
    </source>
</reference>